<dbReference type="SUPFAM" id="SSF53474">
    <property type="entry name" value="alpha/beta-Hydrolases"/>
    <property type="match status" value="1"/>
</dbReference>
<keyword evidence="3" id="KW-1185">Reference proteome</keyword>
<dbReference type="RefSeq" id="XP_025600148.1">
    <property type="nucleotide sequence ID" value="XM_025741853.1"/>
</dbReference>
<feature type="compositionally biased region" description="Basic and acidic residues" evidence="1">
    <location>
        <begin position="60"/>
        <end position="72"/>
    </location>
</feature>
<feature type="compositionally biased region" description="Basic and acidic residues" evidence="1">
    <location>
        <begin position="330"/>
        <end position="341"/>
    </location>
</feature>
<dbReference type="Pfam" id="PF02450">
    <property type="entry name" value="LCAT"/>
    <property type="match status" value="1"/>
</dbReference>
<protein>
    <recommendedName>
        <fullName evidence="4">Alpha/beta-hydrolase</fullName>
    </recommendedName>
</protein>
<name>A0A316ZEB7_9BASI</name>
<feature type="compositionally biased region" description="Low complexity" evidence="1">
    <location>
        <begin position="383"/>
        <end position="398"/>
    </location>
</feature>
<feature type="region of interest" description="Disordered" evidence="1">
    <location>
        <begin position="323"/>
        <end position="351"/>
    </location>
</feature>
<evidence type="ECO:0000313" key="2">
    <source>
        <dbReference type="EMBL" id="PWN99869.1"/>
    </source>
</evidence>
<dbReference type="InterPro" id="IPR029058">
    <property type="entry name" value="AB_hydrolase_fold"/>
</dbReference>
<dbReference type="AlphaFoldDB" id="A0A316ZEB7"/>
<organism evidence="2 3">
    <name type="scientific">Tilletiopsis washingtonensis</name>
    <dbReference type="NCBI Taxonomy" id="58919"/>
    <lineage>
        <taxon>Eukaryota</taxon>
        <taxon>Fungi</taxon>
        <taxon>Dikarya</taxon>
        <taxon>Basidiomycota</taxon>
        <taxon>Ustilaginomycotina</taxon>
        <taxon>Exobasidiomycetes</taxon>
        <taxon>Entylomatales</taxon>
        <taxon>Entylomatales incertae sedis</taxon>
        <taxon>Tilletiopsis</taxon>
    </lineage>
</organism>
<evidence type="ECO:0000256" key="1">
    <source>
        <dbReference type="SAM" id="MobiDB-lite"/>
    </source>
</evidence>
<dbReference type="EMBL" id="KZ819287">
    <property type="protein sequence ID" value="PWN99869.1"/>
    <property type="molecule type" value="Genomic_DNA"/>
</dbReference>
<dbReference type="GeneID" id="37269397"/>
<dbReference type="Gene3D" id="3.40.50.1820">
    <property type="entry name" value="alpha/beta hydrolase"/>
    <property type="match status" value="1"/>
</dbReference>
<feature type="compositionally biased region" description="Basic and acidic residues" evidence="1">
    <location>
        <begin position="226"/>
        <end position="240"/>
    </location>
</feature>
<feature type="compositionally biased region" description="Low complexity" evidence="1">
    <location>
        <begin position="74"/>
        <end position="90"/>
    </location>
</feature>
<dbReference type="GO" id="GO:0006629">
    <property type="term" value="P:lipid metabolic process"/>
    <property type="evidence" value="ECO:0007669"/>
    <property type="project" value="InterPro"/>
</dbReference>
<gene>
    <name evidence="2" type="ORF">FA09DRAFT_328645</name>
</gene>
<feature type="region of interest" description="Disordered" evidence="1">
    <location>
        <begin position="661"/>
        <end position="778"/>
    </location>
</feature>
<dbReference type="Proteomes" id="UP000245946">
    <property type="component" value="Unassembled WGS sequence"/>
</dbReference>
<evidence type="ECO:0008006" key="4">
    <source>
        <dbReference type="Google" id="ProtNLM"/>
    </source>
</evidence>
<evidence type="ECO:0000313" key="3">
    <source>
        <dbReference type="Proteomes" id="UP000245946"/>
    </source>
</evidence>
<sequence length="948" mass="101165">MAPAPAASSTLAPPSSDSSAAGSAAASASSSPLSSLLKLPAWGPSSRAASPGTRAAAELPHSRYIPESERGWHGTASSAASGASNGGSTASRERRRSSMALSRLPFFGERKTSGSTVSESDDDDADDTGLAPVVPAVGLGRAVNGKGSLRSRTRSVPATPLWEVLADPMAAASAVDDTGSISEQETAVEEEPAEPVYRRRRRRRSLQESSQSTVMYDDTSTLRGGSSDEARPTQHLERADTASSSVLISEPPAVRDPRGYPWRHEPALLAESATAPGQATYVPTGHRNATGQQAIYDTHFGASSGWRSLSELAGPVLHPWHTLTGRRRSSKTDEREQESAAKSRGLLGTGTDKLRDMLGGWPSLSSLSVFGPSSMASEGDEMSPAGSSSQKSGKGAPGVPYEPELMPVVKRDSRAKRYFDAVEGNVLCMGGYRGSILRDAETKQMLWIPIKVGVGLRRPTLELGLSQQAEDRAEELVVAGEMLPGMGRLIDMGGRLRATLAAGKRRPQVHSWGFDWRLSVTRSSRLLEQKLQRLWEESGPEGKRRGTVVVAHSMGGLVALHALSRTKNPRIFQSLIFASTPFAGTANILGPFRYGDAALLNDSVCSPRATFSFRSSFALLPKDGRCFEDEQGRCYDLDFFDARVWDDLGLSPCVEAGRMKEWQARRAREERRDSVASASSSTERTNDEDNGRSMLSSEATLDGGRAARASRGNTGAGLGSDLQLKSPTSSGAADTAAHAVDAAAGAGQALGQETPGQDSSIMPANRQDDEQAQNDKAEELDTHLPSLASNDEVWDYLARTLNETRRMHEDLASGPDPDLLAQGAYPPLAIMSSGRTPTTRGALIRARREGADASADGWKEDVRAGDYSRMLWEAGDGVISLRSSTALPDAWRPLLVRGEGEHGEHVTGHRHVTLLSDVPGIGRCVEACRLAREEREQGSGSSSSLGLY</sequence>
<feature type="region of interest" description="Disordered" evidence="1">
    <location>
        <begin position="1"/>
        <end position="157"/>
    </location>
</feature>
<dbReference type="PANTHER" id="PTHR11440">
    <property type="entry name" value="LECITHIN-CHOLESTEROL ACYLTRANSFERASE-RELATED"/>
    <property type="match status" value="1"/>
</dbReference>
<feature type="region of interest" description="Disordered" evidence="1">
    <location>
        <begin position="372"/>
        <end position="403"/>
    </location>
</feature>
<feature type="region of interest" description="Disordered" evidence="1">
    <location>
        <begin position="172"/>
        <end position="261"/>
    </location>
</feature>
<dbReference type="OrthoDB" id="10250441at2759"/>
<accession>A0A316ZEB7</accession>
<feature type="compositionally biased region" description="Basic and acidic residues" evidence="1">
    <location>
        <begin position="661"/>
        <end position="674"/>
    </location>
</feature>
<proteinExistence type="predicted"/>
<feature type="compositionally biased region" description="Low complexity" evidence="1">
    <location>
        <begin position="1"/>
        <end position="41"/>
    </location>
</feature>
<dbReference type="InterPro" id="IPR003386">
    <property type="entry name" value="LACT/PDAT_acylTrfase"/>
</dbReference>
<dbReference type="GO" id="GO:0008374">
    <property type="term" value="F:O-acyltransferase activity"/>
    <property type="evidence" value="ECO:0007669"/>
    <property type="project" value="InterPro"/>
</dbReference>
<feature type="compositionally biased region" description="Low complexity" evidence="1">
    <location>
        <begin position="731"/>
        <end position="751"/>
    </location>
</feature>
<reference evidence="2 3" key="1">
    <citation type="journal article" date="2018" name="Mol. Biol. Evol.">
        <title>Broad Genomic Sampling Reveals a Smut Pathogenic Ancestry of the Fungal Clade Ustilaginomycotina.</title>
        <authorList>
            <person name="Kijpornyongpan T."/>
            <person name="Mondo S.J."/>
            <person name="Barry K."/>
            <person name="Sandor L."/>
            <person name="Lee J."/>
            <person name="Lipzen A."/>
            <person name="Pangilinan J."/>
            <person name="LaButti K."/>
            <person name="Hainaut M."/>
            <person name="Henrissat B."/>
            <person name="Grigoriev I.V."/>
            <person name="Spatafora J.W."/>
            <person name="Aime M.C."/>
        </authorList>
    </citation>
    <scope>NUCLEOTIDE SEQUENCE [LARGE SCALE GENOMIC DNA]</scope>
    <source>
        <strain evidence="2 3">MCA 4186</strain>
    </source>
</reference>
<feature type="compositionally biased region" description="Basic and acidic residues" evidence="1">
    <location>
        <begin position="766"/>
        <end position="778"/>
    </location>
</feature>